<dbReference type="OrthoDB" id="517001at2"/>
<name>A0A3S1CL99_9CYAN</name>
<dbReference type="RefSeq" id="WP_127081683.1">
    <property type="nucleotide sequence ID" value="NZ_RSCL01000007.1"/>
</dbReference>
<organism evidence="5 6">
    <name type="scientific">Dulcicalothrix desertica PCC 7102</name>
    <dbReference type="NCBI Taxonomy" id="232991"/>
    <lineage>
        <taxon>Bacteria</taxon>
        <taxon>Bacillati</taxon>
        <taxon>Cyanobacteriota</taxon>
        <taxon>Cyanophyceae</taxon>
        <taxon>Nostocales</taxon>
        <taxon>Calotrichaceae</taxon>
        <taxon>Dulcicalothrix</taxon>
    </lineage>
</organism>
<dbReference type="GO" id="GO:0016829">
    <property type="term" value="F:lyase activity"/>
    <property type="evidence" value="ECO:0007669"/>
    <property type="project" value="UniProtKB-KW"/>
</dbReference>
<dbReference type="EMBL" id="RSCL01000007">
    <property type="protein sequence ID" value="RUT05987.1"/>
    <property type="molecule type" value="Genomic_DNA"/>
</dbReference>
<evidence type="ECO:0000256" key="4">
    <source>
        <dbReference type="ARBA" id="ARBA00023239"/>
    </source>
</evidence>
<keyword evidence="2" id="KW-0042">Antenna complex</keyword>
<accession>A0A3S1CL99</accession>
<dbReference type="Proteomes" id="UP000271624">
    <property type="component" value="Unassembled WGS sequence"/>
</dbReference>
<evidence type="ECO:0000313" key="5">
    <source>
        <dbReference type="EMBL" id="RUT05987.1"/>
    </source>
</evidence>
<dbReference type="SUPFAM" id="SSF48371">
    <property type="entry name" value="ARM repeat"/>
    <property type="match status" value="1"/>
</dbReference>
<evidence type="ECO:0000256" key="3">
    <source>
        <dbReference type="ARBA" id="ARBA00022738"/>
    </source>
</evidence>
<keyword evidence="6" id="KW-1185">Reference proteome</keyword>
<reference evidence="5" key="2">
    <citation type="journal article" date="2019" name="Genome Biol. Evol.">
        <title>Day and night: Metabolic profiles and evolutionary relationships of six axenic non-marine cyanobacteria.</title>
        <authorList>
            <person name="Will S.E."/>
            <person name="Henke P."/>
            <person name="Boedeker C."/>
            <person name="Huang S."/>
            <person name="Brinkmann H."/>
            <person name="Rohde M."/>
            <person name="Jarek M."/>
            <person name="Friedl T."/>
            <person name="Seufert S."/>
            <person name="Schumacher M."/>
            <person name="Overmann J."/>
            <person name="Neumann-Schaal M."/>
            <person name="Petersen J."/>
        </authorList>
    </citation>
    <scope>NUCLEOTIDE SEQUENCE [LARGE SCALE GENOMIC DNA]</scope>
    <source>
        <strain evidence="5">PCC 7102</strain>
    </source>
</reference>
<comment type="similarity">
    <text evidence="1">Belongs to the CpcE/RpcE/PecE family.</text>
</comment>
<comment type="caution">
    <text evidence="5">The sequence shown here is derived from an EMBL/GenBank/DDBJ whole genome shotgun (WGS) entry which is preliminary data.</text>
</comment>
<keyword evidence="4" id="KW-0456">Lyase</keyword>
<dbReference type="GO" id="GO:0030089">
    <property type="term" value="C:phycobilisome"/>
    <property type="evidence" value="ECO:0007669"/>
    <property type="project" value="UniProtKB-KW"/>
</dbReference>
<evidence type="ECO:0000256" key="1">
    <source>
        <dbReference type="ARBA" id="ARBA00009299"/>
    </source>
</evidence>
<evidence type="ECO:0000256" key="2">
    <source>
        <dbReference type="ARBA" id="ARBA00022549"/>
    </source>
</evidence>
<keyword evidence="3" id="KW-0605">Phycobilisome</keyword>
<dbReference type="Gene3D" id="1.25.10.10">
    <property type="entry name" value="Leucine-rich Repeat Variant"/>
    <property type="match status" value="1"/>
</dbReference>
<proteinExistence type="inferred from homology"/>
<evidence type="ECO:0000313" key="6">
    <source>
        <dbReference type="Proteomes" id="UP000271624"/>
    </source>
</evidence>
<evidence type="ECO:0008006" key="7">
    <source>
        <dbReference type="Google" id="ProtNLM"/>
    </source>
</evidence>
<dbReference type="InterPro" id="IPR016024">
    <property type="entry name" value="ARM-type_fold"/>
</dbReference>
<dbReference type="AlphaFoldDB" id="A0A3S1CL99"/>
<sequence length="283" mass="32898">METIESKILHYLSHLQDVDYLAAIVNSVSDTELCDIINKLLQSGDNEIIGSTCLFIRELLILGSRHHNREKFVKGYPESLIVKNLEQLLFSPNHFTRKQVVYTLGKACSYSSTRVLNQAFNIYRDTDPILLPRLIGEMGWLGAENFWELLDSMMTSQVYMTRWAVLAVLSEFVGDDPQVKDELFQSKLRFTEQLRQDSNILIQSEAEYEYQLLQFRSSTYNLQRAERKKKRKDLERQYKPAFCFTGISSAFTNHLYTKKLTQYSVTELEIFILDMTQATIVSI</sequence>
<gene>
    <name evidence="5" type="ORF">DSM106972_031930</name>
</gene>
<protein>
    <recommendedName>
        <fullName evidence="7">Phycocyanobilin lyase</fullName>
    </recommendedName>
</protein>
<reference evidence="5" key="1">
    <citation type="submission" date="2018-12" db="EMBL/GenBank/DDBJ databases">
        <authorList>
            <person name="Will S."/>
            <person name="Neumann-Schaal M."/>
            <person name="Henke P."/>
        </authorList>
    </citation>
    <scope>NUCLEOTIDE SEQUENCE</scope>
    <source>
        <strain evidence="5">PCC 7102</strain>
    </source>
</reference>
<dbReference type="InterPro" id="IPR011989">
    <property type="entry name" value="ARM-like"/>
</dbReference>